<dbReference type="InterPro" id="IPR036388">
    <property type="entry name" value="WH-like_DNA-bd_sf"/>
</dbReference>
<dbReference type="Proteomes" id="UP001589814">
    <property type="component" value="Unassembled WGS sequence"/>
</dbReference>
<proteinExistence type="predicted"/>
<evidence type="ECO:0000256" key="3">
    <source>
        <dbReference type="ARBA" id="ARBA00023163"/>
    </source>
</evidence>
<dbReference type="PANTHER" id="PTHR30154:SF34">
    <property type="entry name" value="TRANSCRIPTIONAL REGULATOR AZLB"/>
    <property type="match status" value="1"/>
</dbReference>
<evidence type="ECO:0000256" key="1">
    <source>
        <dbReference type="ARBA" id="ARBA00023015"/>
    </source>
</evidence>
<dbReference type="InterPro" id="IPR019887">
    <property type="entry name" value="Tscrpt_reg_AsnC/Lrp_C"/>
</dbReference>
<keyword evidence="2" id="KW-0238">DNA-binding</keyword>
<dbReference type="PANTHER" id="PTHR30154">
    <property type="entry name" value="LEUCINE-RESPONSIVE REGULATORY PROTEIN"/>
    <property type="match status" value="1"/>
</dbReference>
<dbReference type="SMART" id="SM00344">
    <property type="entry name" value="HTH_ASNC"/>
    <property type="match status" value="1"/>
</dbReference>
<dbReference type="SUPFAM" id="SSF46785">
    <property type="entry name" value="Winged helix' DNA-binding domain"/>
    <property type="match status" value="1"/>
</dbReference>
<dbReference type="PROSITE" id="PS50956">
    <property type="entry name" value="HTH_ASNC_2"/>
    <property type="match status" value="1"/>
</dbReference>
<dbReference type="InterPro" id="IPR019888">
    <property type="entry name" value="Tscrpt_reg_AsnC-like"/>
</dbReference>
<dbReference type="Gene3D" id="1.10.10.10">
    <property type="entry name" value="Winged helix-like DNA-binding domain superfamily/Winged helix DNA-binding domain"/>
    <property type="match status" value="1"/>
</dbReference>
<dbReference type="InterPro" id="IPR000485">
    <property type="entry name" value="AsnC-type_HTH_dom"/>
</dbReference>
<dbReference type="InterPro" id="IPR036390">
    <property type="entry name" value="WH_DNA-bd_sf"/>
</dbReference>
<dbReference type="InterPro" id="IPR011991">
    <property type="entry name" value="ArsR-like_HTH"/>
</dbReference>
<gene>
    <name evidence="5" type="ORF">ACFFHW_08190</name>
</gene>
<organism evidence="5 6">
    <name type="scientific">Kushneria aurantia</name>
    <dbReference type="NCBI Taxonomy" id="504092"/>
    <lineage>
        <taxon>Bacteria</taxon>
        <taxon>Pseudomonadati</taxon>
        <taxon>Pseudomonadota</taxon>
        <taxon>Gammaproteobacteria</taxon>
        <taxon>Oceanospirillales</taxon>
        <taxon>Halomonadaceae</taxon>
        <taxon>Kushneria</taxon>
    </lineage>
</organism>
<feature type="domain" description="HTH asnC-type" evidence="4">
    <location>
        <begin position="10"/>
        <end position="71"/>
    </location>
</feature>
<evidence type="ECO:0000313" key="5">
    <source>
        <dbReference type="EMBL" id="MFC0267962.1"/>
    </source>
</evidence>
<name>A0ABV6G2T7_9GAMM</name>
<dbReference type="Pfam" id="PF13412">
    <property type="entry name" value="HTH_24"/>
    <property type="match status" value="1"/>
</dbReference>
<dbReference type="SUPFAM" id="SSF54909">
    <property type="entry name" value="Dimeric alpha+beta barrel"/>
    <property type="match status" value="1"/>
</dbReference>
<dbReference type="InterPro" id="IPR011008">
    <property type="entry name" value="Dimeric_a/b-barrel"/>
</dbReference>
<evidence type="ECO:0000256" key="2">
    <source>
        <dbReference type="ARBA" id="ARBA00023125"/>
    </source>
</evidence>
<evidence type="ECO:0000259" key="4">
    <source>
        <dbReference type="PROSITE" id="PS50956"/>
    </source>
</evidence>
<sequence>MTKRENQFALDRYDRQILDILQREGRLSNQHLAERVGLSPSPCLRRVRALEESGLITGYRALVDARRLGYRLMALVHISMDRHTPERFANFENQVAAIEQVQECLMITGQEVDYQLKISVEDMDDFQRLLLQHITPIEGVSGVHSNFVLRPVFENRGVPLSN</sequence>
<keyword evidence="3" id="KW-0804">Transcription</keyword>
<dbReference type="EMBL" id="JBHLVX010000032">
    <property type="protein sequence ID" value="MFC0267962.1"/>
    <property type="molecule type" value="Genomic_DNA"/>
</dbReference>
<dbReference type="Pfam" id="PF01037">
    <property type="entry name" value="AsnC_trans_reg"/>
    <property type="match status" value="1"/>
</dbReference>
<keyword evidence="6" id="KW-1185">Reference proteome</keyword>
<dbReference type="Gene3D" id="3.30.70.920">
    <property type="match status" value="1"/>
</dbReference>
<reference evidence="5 6" key="1">
    <citation type="submission" date="2024-09" db="EMBL/GenBank/DDBJ databases">
        <authorList>
            <person name="Sun Q."/>
            <person name="Mori K."/>
        </authorList>
    </citation>
    <scope>NUCLEOTIDE SEQUENCE [LARGE SCALE GENOMIC DNA]</scope>
    <source>
        <strain evidence="5 6">CCM 7415</strain>
    </source>
</reference>
<protein>
    <submittedName>
        <fullName evidence="5">Lrp/AsnC family transcriptional regulator</fullName>
    </submittedName>
</protein>
<keyword evidence="1" id="KW-0805">Transcription regulation</keyword>
<dbReference type="PRINTS" id="PR00033">
    <property type="entry name" value="HTHASNC"/>
</dbReference>
<comment type="caution">
    <text evidence="5">The sequence shown here is derived from an EMBL/GenBank/DDBJ whole genome shotgun (WGS) entry which is preliminary data.</text>
</comment>
<accession>A0ABV6G2T7</accession>
<evidence type="ECO:0000313" key="6">
    <source>
        <dbReference type="Proteomes" id="UP001589814"/>
    </source>
</evidence>
<dbReference type="CDD" id="cd00090">
    <property type="entry name" value="HTH_ARSR"/>
    <property type="match status" value="1"/>
</dbReference>
<dbReference type="RefSeq" id="WP_019950932.1">
    <property type="nucleotide sequence ID" value="NZ_JBHLVX010000032.1"/>
</dbReference>